<dbReference type="KEGG" id="mgr:MGG_08675"/>
<keyword evidence="2" id="KW-1185">Reference proteome</keyword>
<dbReference type="GeneID" id="2679039"/>
<dbReference type="AlphaFoldDB" id="G4MLH3"/>
<accession>G4MLH3</accession>
<proteinExistence type="predicted"/>
<dbReference type="Proteomes" id="UP000009058">
    <property type="component" value="Chromosome 1"/>
</dbReference>
<dbReference type="InParanoid" id="G4MLH3"/>
<evidence type="ECO:0000313" key="2">
    <source>
        <dbReference type="Proteomes" id="UP000009058"/>
    </source>
</evidence>
<dbReference type="HOGENOM" id="CLU_1768462_0_0_1"/>
<reference evidence="1 2" key="1">
    <citation type="journal article" date="2005" name="Nature">
        <title>The genome sequence of the rice blast fungus Magnaporthe grisea.</title>
        <authorList>
            <person name="Dean R.A."/>
            <person name="Talbot N.J."/>
            <person name="Ebbole D.J."/>
            <person name="Farman M.L."/>
            <person name="Mitchell T.K."/>
            <person name="Orbach M.J."/>
            <person name="Thon M."/>
            <person name="Kulkarni R."/>
            <person name="Xu J.R."/>
            <person name="Pan H."/>
            <person name="Read N.D."/>
            <person name="Lee Y.H."/>
            <person name="Carbone I."/>
            <person name="Brown D."/>
            <person name="Oh Y.Y."/>
            <person name="Donofrio N."/>
            <person name="Jeong J.S."/>
            <person name="Soanes D.M."/>
            <person name="Djonovic S."/>
            <person name="Kolomiets E."/>
            <person name="Rehmeyer C."/>
            <person name="Li W."/>
            <person name="Harding M."/>
            <person name="Kim S."/>
            <person name="Lebrun M.H."/>
            <person name="Bohnert H."/>
            <person name="Coughlan S."/>
            <person name="Butler J."/>
            <person name="Calvo S."/>
            <person name="Ma L.J."/>
            <person name="Nicol R."/>
            <person name="Purcell S."/>
            <person name="Nusbaum C."/>
            <person name="Galagan J.E."/>
            <person name="Birren B.W."/>
        </authorList>
    </citation>
    <scope>NUCLEOTIDE SEQUENCE [LARGE SCALE GENOMIC DNA]</scope>
    <source>
        <strain evidence="2">70-15 / ATCC MYA-4617 / FGSC 8958</strain>
    </source>
</reference>
<dbReference type="OrthoDB" id="4135672at2759"/>
<sequence>MTLTFPGHVITTSSSRYHNPSNSTTCVAKALLGYTPADGFQRRWDRLLSALPTPPKQKAYNIATHKTELVKCWEPLQFYEPGEERHIPWKCTEWTNDHALPALWNAGEIVEEIPADPSSEDWVWDEEYQRYRHWSAEKNEWVWAPGE</sequence>
<dbReference type="InterPro" id="IPR046670">
    <property type="entry name" value="DUF6540"/>
</dbReference>
<organism evidence="1 2">
    <name type="scientific">Pyricularia oryzae (strain 70-15 / ATCC MYA-4617 / FGSC 8958)</name>
    <name type="common">Rice blast fungus</name>
    <name type="synonym">Magnaporthe oryzae</name>
    <dbReference type="NCBI Taxonomy" id="242507"/>
    <lineage>
        <taxon>Eukaryota</taxon>
        <taxon>Fungi</taxon>
        <taxon>Dikarya</taxon>
        <taxon>Ascomycota</taxon>
        <taxon>Pezizomycotina</taxon>
        <taxon>Sordariomycetes</taxon>
        <taxon>Sordariomycetidae</taxon>
        <taxon>Magnaporthales</taxon>
        <taxon>Pyriculariaceae</taxon>
        <taxon>Pyricularia</taxon>
    </lineage>
</organism>
<reference key="2">
    <citation type="submission" date="2011-05" db="EMBL/GenBank/DDBJ databases">
        <title>The Genome Sequence of Magnaporthe oryzae 70-15.</title>
        <authorList>
            <consortium name="The Broad Institute Genome Sequencing Platform"/>
            <person name="Ma L.-J."/>
            <person name="Dead R."/>
            <person name="Young S.K."/>
            <person name="Zeng Q."/>
            <person name="Gargeya S."/>
            <person name="Fitzgerald M."/>
            <person name="Haas B."/>
            <person name="Abouelleil A."/>
            <person name="Alvarado L."/>
            <person name="Arachchi H.M."/>
            <person name="Berlin A."/>
            <person name="Brown A."/>
            <person name="Chapman S.B."/>
            <person name="Chen Z."/>
            <person name="Dunbar C."/>
            <person name="Freedman E."/>
            <person name="Gearin G."/>
            <person name="Gellesch M."/>
            <person name="Goldberg J."/>
            <person name="Griggs A."/>
            <person name="Gujja S."/>
            <person name="Heiman D."/>
            <person name="Howarth C."/>
            <person name="Larson L."/>
            <person name="Lui A."/>
            <person name="MacDonald P.J.P."/>
            <person name="Mehta T."/>
            <person name="Montmayeur A."/>
            <person name="Murphy C."/>
            <person name="Neiman D."/>
            <person name="Pearson M."/>
            <person name="Priest M."/>
            <person name="Roberts A."/>
            <person name="Saif S."/>
            <person name="Shea T."/>
            <person name="Shenoy N."/>
            <person name="Sisk P."/>
            <person name="Stolte C."/>
            <person name="Sykes S."/>
            <person name="Yandava C."/>
            <person name="Wortman J."/>
            <person name="Nusbaum C."/>
            <person name="Birren B."/>
        </authorList>
    </citation>
    <scope>NUCLEOTIDE SEQUENCE</scope>
    <source>
        <strain>70-15</strain>
    </source>
</reference>
<dbReference type="VEuPathDB" id="FungiDB:MGG_08675"/>
<protein>
    <submittedName>
        <fullName evidence="1">Uncharacterized protein</fullName>
    </submittedName>
</protein>
<evidence type="ECO:0000313" key="1">
    <source>
        <dbReference type="EMBL" id="EHA58494.1"/>
    </source>
</evidence>
<dbReference type="EMBL" id="CM001231">
    <property type="protein sequence ID" value="EHA58494.1"/>
    <property type="molecule type" value="Genomic_DNA"/>
</dbReference>
<dbReference type="OMA" id="EERHIPW"/>
<dbReference type="Pfam" id="PF20174">
    <property type="entry name" value="DUF6540"/>
    <property type="match status" value="1"/>
</dbReference>
<dbReference type="STRING" id="242507.G4MLH3"/>
<dbReference type="RefSeq" id="XP_003711106.1">
    <property type="nucleotide sequence ID" value="XM_003711058.1"/>
</dbReference>
<name>G4MLH3_PYRO7</name>
<gene>
    <name evidence="1" type="ORF">MGG_08675</name>
</gene>